<dbReference type="OrthoDB" id="275534at2759"/>
<accession>A0A1B7TBX5</accession>
<evidence type="ECO:0000256" key="3">
    <source>
        <dbReference type="ARBA" id="ARBA00022980"/>
    </source>
</evidence>
<dbReference type="InterPro" id="IPR052008">
    <property type="entry name" value="Mitoribosomal_protein_bL33"/>
</dbReference>
<protein>
    <recommendedName>
        <fullName evidence="6">Large ribosomal subunit protein bL33m</fullName>
    </recommendedName>
</protein>
<dbReference type="GO" id="GO:0006412">
    <property type="term" value="P:translation"/>
    <property type="evidence" value="ECO:0007669"/>
    <property type="project" value="InterPro"/>
</dbReference>
<reference evidence="8" key="1">
    <citation type="journal article" date="2016" name="Proc. Natl. Acad. Sci. U.S.A.">
        <title>Comparative genomics of biotechnologically important yeasts.</title>
        <authorList>
            <person name="Riley R."/>
            <person name="Haridas S."/>
            <person name="Wolfe K.H."/>
            <person name="Lopes M.R."/>
            <person name="Hittinger C.T."/>
            <person name="Goeker M."/>
            <person name="Salamov A.A."/>
            <person name="Wisecaver J.H."/>
            <person name="Long T.M."/>
            <person name="Calvey C.H."/>
            <person name="Aerts A.L."/>
            <person name="Barry K.W."/>
            <person name="Choi C."/>
            <person name="Clum A."/>
            <person name="Coughlan A.Y."/>
            <person name="Deshpande S."/>
            <person name="Douglass A.P."/>
            <person name="Hanson S.J."/>
            <person name="Klenk H.-P."/>
            <person name="LaButti K.M."/>
            <person name="Lapidus A."/>
            <person name="Lindquist E.A."/>
            <person name="Lipzen A.M."/>
            <person name="Meier-Kolthoff J.P."/>
            <person name="Ohm R.A."/>
            <person name="Otillar R.P."/>
            <person name="Pangilinan J.L."/>
            <person name="Peng Y."/>
            <person name="Rokas A."/>
            <person name="Rosa C.A."/>
            <person name="Scheuner C."/>
            <person name="Sibirny A.A."/>
            <person name="Slot J.C."/>
            <person name="Stielow J.B."/>
            <person name="Sun H."/>
            <person name="Kurtzman C.P."/>
            <person name="Blackwell M."/>
            <person name="Grigoriev I.V."/>
            <person name="Jeffries T.W."/>
        </authorList>
    </citation>
    <scope>NUCLEOTIDE SEQUENCE [LARGE SCALE GENOMIC DNA]</scope>
    <source>
        <strain evidence="8">NRRL Y-1626</strain>
    </source>
</reference>
<gene>
    <name evidence="7" type="ORF">HANVADRAFT_17080</name>
</gene>
<dbReference type="PANTHER" id="PTHR47037:SF1">
    <property type="entry name" value="LARGE RIBOSOMAL SUBUNIT PROTEIN BL33M"/>
    <property type="match status" value="1"/>
</dbReference>
<dbReference type="EMBL" id="LXPE01000021">
    <property type="protein sequence ID" value="OBA26242.1"/>
    <property type="molecule type" value="Genomic_DNA"/>
</dbReference>
<dbReference type="InterPro" id="IPR001705">
    <property type="entry name" value="Ribosomal_bL33"/>
</dbReference>
<dbReference type="Pfam" id="PF00471">
    <property type="entry name" value="Ribosomal_L33"/>
    <property type="match status" value="1"/>
</dbReference>
<keyword evidence="3" id="KW-0689">Ribosomal protein</keyword>
<comment type="similarity">
    <text evidence="2">Belongs to the bacterial ribosomal protein bL33 family.</text>
</comment>
<keyword evidence="8" id="KW-1185">Reference proteome</keyword>
<evidence type="ECO:0000313" key="7">
    <source>
        <dbReference type="EMBL" id="OBA26242.1"/>
    </source>
</evidence>
<proteinExistence type="inferred from homology"/>
<keyword evidence="5" id="KW-0687">Ribonucleoprotein</keyword>
<dbReference type="SUPFAM" id="SSF57829">
    <property type="entry name" value="Zn-binding ribosomal proteins"/>
    <property type="match status" value="1"/>
</dbReference>
<dbReference type="InterPro" id="IPR011332">
    <property type="entry name" value="Ribosomal_zn-bd"/>
</dbReference>
<evidence type="ECO:0000256" key="5">
    <source>
        <dbReference type="ARBA" id="ARBA00023274"/>
    </source>
</evidence>
<comment type="caution">
    <text evidence="7">The sequence shown here is derived from an EMBL/GenBank/DDBJ whole genome shotgun (WGS) entry which is preliminary data.</text>
</comment>
<dbReference type="PANTHER" id="PTHR47037">
    <property type="entry name" value="39S RIBOSOMAL PROTEIN L33, MITOCHONDRIAL"/>
    <property type="match status" value="1"/>
</dbReference>
<dbReference type="AlphaFoldDB" id="A0A1B7TBX5"/>
<dbReference type="Proteomes" id="UP000092321">
    <property type="component" value="Unassembled WGS sequence"/>
</dbReference>
<evidence type="ECO:0000256" key="6">
    <source>
        <dbReference type="ARBA" id="ARBA00035275"/>
    </source>
</evidence>
<sequence>AKTNYAAIKLVSKALTGYTRTMYVKKTAPRIHTIKYDPIANRHCLFVEENKRKI</sequence>
<dbReference type="GO" id="GO:0005840">
    <property type="term" value="C:ribosome"/>
    <property type="evidence" value="ECO:0007669"/>
    <property type="project" value="UniProtKB-KW"/>
</dbReference>
<dbReference type="GO" id="GO:0005739">
    <property type="term" value="C:mitochondrion"/>
    <property type="evidence" value="ECO:0007669"/>
    <property type="project" value="UniProtKB-SubCell"/>
</dbReference>
<dbReference type="Gene3D" id="2.20.28.120">
    <property type="entry name" value="Ribosomal protein L33"/>
    <property type="match status" value="1"/>
</dbReference>
<keyword evidence="4" id="KW-0496">Mitochondrion</keyword>
<evidence type="ECO:0000256" key="4">
    <source>
        <dbReference type="ARBA" id="ARBA00023128"/>
    </source>
</evidence>
<dbReference type="GO" id="GO:0003735">
    <property type="term" value="F:structural constituent of ribosome"/>
    <property type="evidence" value="ECO:0007669"/>
    <property type="project" value="InterPro"/>
</dbReference>
<evidence type="ECO:0000256" key="1">
    <source>
        <dbReference type="ARBA" id="ARBA00004173"/>
    </source>
</evidence>
<feature type="non-terminal residue" evidence="7">
    <location>
        <position position="1"/>
    </location>
</feature>
<name>A0A1B7TBX5_9ASCO</name>
<evidence type="ECO:0000313" key="8">
    <source>
        <dbReference type="Proteomes" id="UP000092321"/>
    </source>
</evidence>
<feature type="non-terminal residue" evidence="7">
    <location>
        <position position="54"/>
    </location>
</feature>
<dbReference type="InterPro" id="IPR038584">
    <property type="entry name" value="Ribosomal_bL33_sf"/>
</dbReference>
<comment type="subcellular location">
    <subcellularLocation>
        <location evidence="1">Mitochondrion</location>
    </subcellularLocation>
</comment>
<dbReference type="GO" id="GO:1990904">
    <property type="term" value="C:ribonucleoprotein complex"/>
    <property type="evidence" value="ECO:0007669"/>
    <property type="project" value="UniProtKB-KW"/>
</dbReference>
<evidence type="ECO:0000256" key="2">
    <source>
        <dbReference type="ARBA" id="ARBA00007596"/>
    </source>
</evidence>
<organism evidence="7 8">
    <name type="scientific">Hanseniaspora valbyensis NRRL Y-1626</name>
    <dbReference type="NCBI Taxonomy" id="766949"/>
    <lineage>
        <taxon>Eukaryota</taxon>
        <taxon>Fungi</taxon>
        <taxon>Dikarya</taxon>
        <taxon>Ascomycota</taxon>
        <taxon>Saccharomycotina</taxon>
        <taxon>Saccharomycetes</taxon>
        <taxon>Saccharomycodales</taxon>
        <taxon>Saccharomycodaceae</taxon>
        <taxon>Hanseniaspora</taxon>
    </lineage>
</organism>